<organism evidence="2">
    <name type="scientific">uncultured marine virus</name>
    <dbReference type="NCBI Taxonomy" id="186617"/>
    <lineage>
        <taxon>Viruses</taxon>
        <taxon>environmental samples</taxon>
    </lineage>
</organism>
<reference evidence="2" key="1">
    <citation type="journal article" date="2015" name="Front. Microbiol.">
        <title>Combining genomic sequencing methods to explore viral diversity and reveal potential virus-host interactions.</title>
        <authorList>
            <person name="Chow C.E."/>
            <person name="Winget D.M."/>
            <person name="White R.A.III."/>
            <person name="Hallam S.J."/>
            <person name="Suttle C.A."/>
        </authorList>
    </citation>
    <scope>NUCLEOTIDE SEQUENCE</scope>
    <source>
        <strain evidence="2">Oxic1_1</strain>
    </source>
</reference>
<feature type="transmembrane region" description="Helical" evidence="1">
    <location>
        <begin position="41"/>
        <end position="63"/>
    </location>
</feature>
<protein>
    <submittedName>
        <fullName evidence="2">Uncharacterized protein</fullName>
    </submittedName>
</protein>
<accession>A0A0F7L978</accession>
<sequence length="68" mass="7511">MLLATASVCLMLRLTEVGRLILEPTIAGKPSKWGWPFLTRYGCSILNLATNSVLLLAVFVAILRPHFI</sequence>
<evidence type="ECO:0000256" key="1">
    <source>
        <dbReference type="SAM" id="Phobius"/>
    </source>
</evidence>
<dbReference type="EMBL" id="KR029596">
    <property type="protein sequence ID" value="AKH47631.1"/>
    <property type="molecule type" value="Genomic_DNA"/>
</dbReference>
<keyword evidence="1" id="KW-0472">Membrane</keyword>
<reference evidence="2" key="2">
    <citation type="submission" date="2015-03" db="EMBL/GenBank/DDBJ databases">
        <authorList>
            <person name="Chow C.-E.T."/>
            <person name="Winget D.M."/>
            <person name="White R.A.III."/>
            <person name="Hallam S.J."/>
            <person name="Suttle C.A."/>
        </authorList>
    </citation>
    <scope>NUCLEOTIDE SEQUENCE</scope>
    <source>
        <strain evidence="2">Oxic1_1</strain>
    </source>
</reference>
<keyword evidence="1" id="KW-0812">Transmembrane</keyword>
<keyword evidence="1" id="KW-1133">Transmembrane helix</keyword>
<name>A0A0F7L978_9VIRU</name>
<proteinExistence type="predicted"/>
<evidence type="ECO:0000313" key="2">
    <source>
        <dbReference type="EMBL" id="AKH47631.1"/>
    </source>
</evidence>